<evidence type="ECO:0000313" key="2">
    <source>
        <dbReference type="Proteomes" id="UP001530293"/>
    </source>
</evidence>
<comment type="caution">
    <text evidence="1">The sequence shown here is derived from an EMBL/GenBank/DDBJ whole genome shotgun (WGS) entry which is preliminary data.</text>
</comment>
<dbReference type="Proteomes" id="UP001530293">
    <property type="component" value="Unassembled WGS sequence"/>
</dbReference>
<protein>
    <submittedName>
        <fullName evidence="1">Uncharacterized protein</fullName>
    </submittedName>
</protein>
<reference evidence="1 2" key="1">
    <citation type="submission" date="2024-10" db="EMBL/GenBank/DDBJ databases">
        <title>Updated reference genomes for cyclostephanoid diatoms.</title>
        <authorList>
            <person name="Roberts W.R."/>
            <person name="Alverson A.J."/>
        </authorList>
    </citation>
    <scope>NUCLEOTIDE SEQUENCE [LARGE SCALE GENOMIC DNA]</scope>
    <source>
        <strain evidence="1 2">AJA232-27</strain>
    </source>
</reference>
<evidence type="ECO:0000313" key="1">
    <source>
        <dbReference type="EMBL" id="KAL3770492.1"/>
    </source>
</evidence>
<gene>
    <name evidence="1" type="ORF">ACHAWU_009331</name>
</gene>
<keyword evidence="2" id="KW-1185">Reference proteome</keyword>
<sequence>MAPGKDTDKRVKNAIDFLLKHATLSVRQAMILAKFTEEERNKPTMQMVVRRAFKKLTGQTTKEYSAAVEAAKAAALAVEVAPSVPKTIYIPTPASTNAQPLSPLLHEEVKEEEDRFQAALKMATTMYFSEKLEGSSGMSADKVVEKVKAKFDGVGPSASTIRRHVKAKEEYYENKWNSPKDSMSDYDNECGEHTPLTMEEVEEMLMEMSDHEFIYVRNRAERARAKMEKKKLDTMTATSSDLGVTAKVGEVCV</sequence>
<accession>A0ABD3N3Y8</accession>
<organism evidence="1 2">
    <name type="scientific">Discostella pseudostelligera</name>
    <dbReference type="NCBI Taxonomy" id="259834"/>
    <lineage>
        <taxon>Eukaryota</taxon>
        <taxon>Sar</taxon>
        <taxon>Stramenopiles</taxon>
        <taxon>Ochrophyta</taxon>
        <taxon>Bacillariophyta</taxon>
        <taxon>Coscinodiscophyceae</taxon>
        <taxon>Thalassiosirophycidae</taxon>
        <taxon>Stephanodiscales</taxon>
        <taxon>Stephanodiscaceae</taxon>
        <taxon>Discostella</taxon>
    </lineage>
</organism>
<dbReference type="AlphaFoldDB" id="A0ABD3N3Y8"/>
<name>A0ABD3N3Y8_9STRA</name>
<proteinExistence type="predicted"/>
<dbReference type="EMBL" id="JALLBG020000040">
    <property type="protein sequence ID" value="KAL3770492.1"/>
    <property type="molecule type" value="Genomic_DNA"/>
</dbReference>